<reference evidence="2 3" key="1">
    <citation type="submission" date="2023-09" db="EMBL/GenBank/DDBJ databases">
        <title>Nesidiocoris tenuis whole genome shotgun sequence.</title>
        <authorList>
            <person name="Shibata T."/>
            <person name="Shimoda M."/>
            <person name="Kobayashi T."/>
            <person name="Uehara T."/>
        </authorList>
    </citation>
    <scope>NUCLEOTIDE SEQUENCE [LARGE SCALE GENOMIC DNA]</scope>
    <source>
        <strain evidence="2 3">Japan</strain>
    </source>
</reference>
<evidence type="ECO:0000256" key="1">
    <source>
        <dbReference type="SAM" id="MobiDB-lite"/>
    </source>
</evidence>
<feature type="region of interest" description="Disordered" evidence="1">
    <location>
        <begin position="484"/>
        <end position="515"/>
    </location>
</feature>
<evidence type="ECO:0000313" key="3">
    <source>
        <dbReference type="Proteomes" id="UP001307889"/>
    </source>
</evidence>
<dbReference type="Proteomes" id="UP001307889">
    <property type="component" value="Chromosome 1"/>
</dbReference>
<accession>A0ABN7A9E5</accession>
<gene>
    <name evidence="2" type="ORF">NTJ_01734</name>
</gene>
<feature type="compositionally biased region" description="Basic and acidic residues" evidence="1">
    <location>
        <begin position="56"/>
        <end position="65"/>
    </location>
</feature>
<organism evidence="2 3">
    <name type="scientific">Nesidiocoris tenuis</name>
    <dbReference type="NCBI Taxonomy" id="355587"/>
    <lineage>
        <taxon>Eukaryota</taxon>
        <taxon>Metazoa</taxon>
        <taxon>Ecdysozoa</taxon>
        <taxon>Arthropoda</taxon>
        <taxon>Hexapoda</taxon>
        <taxon>Insecta</taxon>
        <taxon>Pterygota</taxon>
        <taxon>Neoptera</taxon>
        <taxon>Paraneoptera</taxon>
        <taxon>Hemiptera</taxon>
        <taxon>Heteroptera</taxon>
        <taxon>Panheteroptera</taxon>
        <taxon>Cimicomorpha</taxon>
        <taxon>Miridae</taxon>
        <taxon>Dicyphina</taxon>
        <taxon>Nesidiocoris</taxon>
    </lineage>
</organism>
<proteinExistence type="predicted"/>
<name>A0ABN7A9E5_9HEMI</name>
<feature type="region of interest" description="Disordered" evidence="1">
    <location>
        <begin position="1"/>
        <end position="82"/>
    </location>
</feature>
<keyword evidence="3" id="KW-1185">Reference proteome</keyword>
<protein>
    <submittedName>
        <fullName evidence="2">Uncharacterized protein</fullName>
    </submittedName>
</protein>
<feature type="compositionally biased region" description="Basic and acidic residues" evidence="1">
    <location>
        <begin position="1"/>
        <end position="10"/>
    </location>
</feature>
<evidence type="ECO:0000313" key="2">
    <source>
        <dbReference type="EMBL" id="BES88930.1"/>
    </source>
</evidence>
<sequence length="515" mass="58309">MDVADVKELNRMSLTGDQVSDESDDPKPTTPSGYEHRYLGPYNPSRPSQGLQMPYDIERVNKTSNEDGGSSEEENQTLSPPTYSGYMYEIDSSAEGNLQDIAGQESKFDNIYMHFESKKQKKKRIEPQLHRNQQPAVHVTSYLADSDTAVTMTEEEIINDARNKTRGADMISAFFIAPDDEVNEIDKAKYTGKPIVVGNLNEDLARNERYSSKEASNTLTNNILAPIQAALSLSHEEGGPLVERQVLQKQPVYKTYIEIQKSIPYEIRDIEEPKDQHVNNELGLQTTINNEVVHHPALGPELGLQQPLLNNDLNNGYVRNQLRSPLPVYYRYPMYYLPNRYIGNYIMRHSHENTGYHQQMPVRPILPVQYVLARYQPQVYGGFLLTHPYYVNPTTNAASDSVGATTQIHEATVFDSDQSGLPAEQRAQYAPPHSQHPPFRPSHPVYASQYPPYTYRVLSTMRSRSGHARTARSKQLCIEYGGFKPPMVPSVQIDDDELNDPVKDKTESDDKAGER</sequence>
<dbReference type="EMBL" id="AP028909">
    <property type="protein sequence ID" value="BES88930.1"/>
    <property type="molecule type" value="Genomic_DNA"/>
</dbReference>
<feature type="compositionally biased region" description="Basic and acidic residues" evidence="1">
    <location>
        <begin position="500"/>
        <end position="515"/>
    </location>
</feature>